<accession>A0A3S4T0D8</accession>
<dbReference type="AlphaFoldDB" id="A0A3S4T0D8"/>
<dbReference type="Proteomes" id="UP000274100">
    <property type="component" value="Chromosome"/>
</dbReference>
<dbReference type="OrthoDB" id="6695665at2"/>
<gene>
    <name evidence="1" type="ORF">NCTC10297_01874</name>
</gene>
<dbReference type="EMBL" id="LR134343">
    <property type="protein sequence ID" value="VEG13900.1"/>
    <property type="molecule type" value="Genomic_DNA"/>
</dbReference>
<evidence type="ECO:0000313" key="1">
    <source>
        <dbReference type="EMBL" id="VEG13900.1"/>
    </source>
</evidence>
<protein>
    <submittedName>
        <fullName evidence="1">Uncharacterized protein</fullName>
    </submittedName>
</protein>
<name>A0A3S4T0D8_9GAMM</name>
<dbReference type="KEGG" id="mcun:NCTC10297_01874"/>
<sequence>MIVKFIARHKQYEGWLIKDKLYVVLDIVANCLDGSVEIVVKSEDIHTPIVVSLNEFEIIDSRLISDWEVCVNDLDGLTLRHQKFSGDFWDKFHDADPNAEKVFWQVYNELAKQLDSYKNGLEQM</sequence>
<organism evidence="1 2">
    <name type="scientific">Moraxella cuniculi</name>
    <dbReference type="NCBI Taxonomy" id="34061"/>
    <lineage>
        <taxon>Bacteria</taxon>
        <taxon>Pseudomonadati</taxon>
        <taxon>Pseudomonadota</taxon>
        <taxon>Gammaproteobacteria</taxon>
        <taxon>Moraxellales</taxon>
        <taxon>Moraxellaceae</taxon>
        <taxon>Moraxella</taxon>
    </lineage>
</organism>
<dbReference type="RefSeq" id="WP_126331505.1">
    <property type="nucleotide sequence ID" value="NZ_LR134343.1"/>
</dbReference>
<evidence type="ECO:0000313" key="2">
    <source>
        <dbReference type="Proteomes" id="UP000274100"/>
    </source>
</evidence>
<proteinExistence type="predicted"/>
<reference evidence="1 2" key="1">
    <citation type="submission" date="2018-12" db="EMBL/GenBank/DDBJ databases">
        <authorList>
            <consortium name="Pathogen Informatics"/>
        </authorList>
    </citation>
    <scope>NUCLEOTIDE SEQUENCE [LARGE SCALE GENOMIC DNA]</scope>
    <source>
        <strain evidence="1 2">NCTC10297</strain>
    </source>
</reference>